<feature type="domain" description="Tetrapyrrole methylase" evidence="7">
    <location>
        <begin position="2"/>
        <end position="178"/>
    </location>
</feature>
<dbReference type="Pfam" id="PF00590">
    <property type="entry name" value="TP_methylase"/>
    <property type="match status" value="1"/>
</dbReference>
<sequence length="433" mass="44686">MITVVGVGGRELPARARTRLEEATLLTGPDRLLARLRPLPGRARVVGGPLRRAVDAHRESGGRLVVLAEGDPGFFGVVAELRARGLAPEVLPGPSLVTRAFARAGLSWEDALVVTGDRLDRVANACRAHPKVAVLVSPGVGPAEIARELAPTTPRALIVCEDLGGPDERVVHSRMGEATTRPWKNPDVVLVLDPLHRGPAGPVWVAGARPGPAGWARDFDGPGAGPGGGSGGALSPEVRAFVLARLGPRLGDLVWDIGAGGGEVAVECALLGAAVIAVESEEEACARLRRNVLAHGVKVALARGRAPAALEPLAAPDAVLLRGADPEVIAACAAAGPRSLVCALPAAEEAFTALDVLRGHGRRAEGVEIRSARLVPGSGGARRLPAAGPVFVVYSDHRDGDDRDDGDGHRDDGEDRDHGDRGGGRDLGEITAP</sequence>
<evidence type="ECO:0000313" key="9">
    <source>
        <dbReference type="Proteomes" id="UP001595850"/>
    </source>
</evidence>
<evidence type="ECO:0000256" key="4">
    <source>
        <dbReference type="ARBA" id="ARBA00022679"/>
    </source>
</evidence>
<dbReference type="InterPro" id="IPR014777">
    <property type="entry name" value="4pyrrole_Mease_sub1"/>
</dbReference>
<keyword evidence="3" id="KW-0489">Methyltransferase</keyword>
<dbReference type="PANTHER" id="PTHR43182">
    <property type="entry name" value="COBALT-PRECORRIN-6B C(15)-METHYLTRANSFERASE (DECARBOXYLATING)"/>
    <property type="match status" value="1"/>
</dbReference>
<dbReference type="PANTHER" id="PTHR43182:SF1">
    <property type="entry name" value="COBALT-PRECORRIN-7 C(5)-METHYLTRANSFERASE"/>
    <property type="match status" value="1"/>
</dbReference>
<dbReference type="InterPro" id="IPR014776">
    <property type="entry name" value="4pyrrole_Mease_sub2"/>
</dbReference>
<reference evidence="9" key="1">
    <citation type="journal article" date="2019" name="Int. J. Syst. Evol. Microbiol.">
        <title>The Global Catalogue of Microorganisms (GCM) 10K type strain sequencing project: providing services to taxonomists for standard genome sequencing and annotation.</title>
        <authorList>
            <consortium name="The Broad Institute Genomics Platform"/>
            <consortium name="The Broad Institute Genome Sequencing Center for Infectious Disease"/>
            <person name="Wu L."/>
            <person name="Ma J."/>
        </authorList>
    </citation>
    <scope>NUCLEOTIDE SEQUENCE [LARGE SCALE GENOMIC DNA]</scope>
    <source>
        <strain evidence="9">TBRC 4489</strain>
    </source>
</reference>
<dbReference type="InterPro" id="IPR035996">
    <property type="entry name" value="4pyrrol_Methylase_sf"/>
</dbReference>
<keyword evidence="5" id="KW-0949">S-adenosyl-L-methionine</keyword>
<accession>A0ABV8IEU9</accession>
<evidence type="ECO:0000256" key="5">
    <source>
        <dbReference type="ARBA" id="ARBA00022691"/>
    </source>
</evidence>
<comment type="pathway">
    <text evidence="1">Cofactor biosynthesis; adenosylcobalamin biosynthesis.</text>
</comment>
<evidence type="ECO:0000256" key="3">
    <source>
        <dbReference type="ARBA" id="ARBA00022603"/>
    </source>
</evidence>
<keyword evidence="2" id="KW-0169">Cobalamin biosynthesis</keyword>
<dbReference type="InterPro" id="IPR050714">
    <property type="entry name" value="Cobalamin_biosynth_MTase"/>
</dbReference>
<organism evidence="8 9">
    <name type="scientific">Planomonospora corallina</name>
    <dbReference type="NCBI Taxonomy" id="1806052"/>
    <lineage>
        <taxon>Bacteria</taxon>
        <taxon>Bacillati</taxon>
        <taxon>Actinomycetota</taxon>
        <taxon>Actinomycetes</taxon>
        <taxon>Streptosporangiales</taxon>
        <taxon>Streptosporangiaceae</taxon>
        <taxon>Planomonospora</taxon>
    </lineage>
</organism>
<evidence type="ECO:0000259" key="7">
    <source>
        <dbReference type="Pfam" id="PF00590"/>
    </source>
</evidence>
<dbReference type="Gene3D" id="3.30.950.10">
    <property type="entry name" value="Methyltransferase, Cobalt-precorrin-4 Transmethylase, Domain 2"/>
    <property type="match status" value="1"/>
</dbReference>
<keyword evidence="4" id="KW-0808">Transferase</keyword>
<feature type="compositionally biased region" description="Basic and acidic residues" evidence="6">
    <location>
        <begin position="395"/>
        <end position="433"/>
    </location>
</feature>
<protein>
    <submittedName>
        <fullName evidence="8">Precorrin-6y C5,15-methyltransferase (Decarboxylating) subunit CbiE</fullName>
    </submittedName>
</protein>
<dbReference type="InterPro" id="IPR029063">
    <property type="entry name" value="SAM-dependent_MTases_sf"/>
</dbReference>
<dbReference type="Gene3D" id="3.40.1010.10">
    <property type="entry name" value="Cobalt-precorrin-4 Transmethylase, Domain 1"/>
    <property type="match status" value="1"/>
</dbReference>
<dbReference type="Gene3D" id="3.40.50.150">
    <property type="entry name" value="Vaccinia Virus protein VP39"/>
    <property type="match status" value="1"/>
</dbReference>
<evidence type="ECO:0000313" key="8">
    <source>
        <dbReference type="EMBL" id="MFC4062509.1"/>
    </source>
</evidence>
<dbReference type="SUPFAM" id="SSF53790">
    <property type="entry name" value="Tetrapyrrole methylase"/>
    <property type="match status" value="1"/>
</dbReference>
<dbReference type="InterPro" id="IPR000878">
    <property type="entry name" value="4pyrrol_Mease"/>
</dbReference>
<keyword evidence="9" id="KW-1185">Reference proteome</keyword>
<dbReference type="CDD" id="cd11644">
    <property type="entry name" value="Precorrin-6Y-MT"/>
    <property type="match status" value="1"/>
</dbReference>
<dbReference type="EMBL" id="JBHSBM010000047">
    <property type="protein sequence ID" value="MFC4062509.1"/>
    <property type="molecule type" value="Genomic_DNA"/>
</dbReference>
<dbReference type="RefSeq" id="WP_377293678.1">
    <property type="nucleotide sequence ID" value="NZ_JBHSBM010000047.1"/>
</dbReference>
<dbReference type="NCBIfam" id="TIGR02467">
    <property type="entry name" value="CbiE"/>
    <property type="match status" value="1"/>
</dbReference>
<evidence type="ECO:0000256" key="1">
    <source>
        <dbReference type="ARBA" id="ARBA00004953"/>
    </source>
</evidence>
<proteinExistence type="predicted"/>
<evidence type="ECO:0000256" key="2">
    <source>
        <dbReference type="ARBA" id="ARBA00022573"/>
    </source>
</evidence>
<dbReference type="InterPro" id="IPR012818">
    <property type="entry name" value="CbiE"/>
</dbReference>
<dbReference type="Proteomes" id="UP001595850">
    <property type="component" value="Unassembled WGS sequence"/>
</dbReference>
<dbReference type="SUPFAM" id="SSF53335">
    <property type="entry name" value="S-adenosyl-L-methionine-dependent methyltransferases"/>
    <property type="match status" value="1"/>
</dbReference>
<gene>
    <name evidence="8" type="primary">cbiE</name>
    <name evidence="8" type="ORF">ACFOWE_29775</name>
</gene>
<name>A0ABV8IEU9_9ACTN</name>
<evidence type="ECO:0000256" key="6">
    <source>
        <dbReference type="SAM" id="MobiDB-lite"/>
    </source>
</evidence>
<feature type="region of interest" description="Disordered" evidence="6">
    <location>
        <begin position="394"/>
        <end position="433"/>
    </location>
</feature>
<comment type="caution">
    <text evidence="8">The sequence shown here is derived from an EMBL/GenBank/DDBJ whole genome shotgun (WGS) entry which is preliminary data.</text>
</comment>